<feature type="compositionally biased region" description="Basic and acidic residues" evidence="7">
    <location>
        <begin position="96"/>
        <end position="110"/>
    </location>
</feature>
<gene>
    <name evidence="9" type="ORF">SK128_009253</name>
</gene>
<keyword evidence="3 5" id="KW-0371">Homeobox</keyword>
<dbReference type="PROSITE" id="PS00027">
    <property type="entry name" value="HOMEOBOX_1"/>
    <property type="match status" value="1"/>
</dbReference>
<dbReference type="InterPro" id="IPR001356">
    <property type="entry name" value="HD"/>
</dbReference>
<dbReference type="GO" id="GO:0005634">
    <property type="term" value="C:nucleus"/>
    <property type="evidence" value="ECO:0007669"/>
    <property type="project" value="UniProtKB-SubCell"/>
</dbReference>
<dbReference type="GO" id="GO:0000981">
    <property type="term" value="F:DNA-binding transcription factor activity, RNA polymerase II-specific"/>
    <property type="evidence" value="ECO:0007669"/>
    <property type="project" value="InterPro"/>
</dbReference>
<evidence type="ECO:0000313" key="9">
    <source>
        <dbReference type="EMBL" id="KAK7080524.1"/>
    </source>
</evidence>
<comment type="subcellular location">
    <subcellularLocation>
        <location evidence="1 5 6">Nucleus</location>
    </subcellularLocation>
</comment>
<feature type="compositionally biased region" description="Polar residues" evidence="7">
    <location>
        <begin position="339"/>
        <end position="357"/>
    </location>
</feature>
<dbReference type="Gene3D" id="1.10.10.60">
    <property type="entry name" value="Homeodomain-like"/>
    <property type="match status" value="1"/>
</dbReference>
<dbReference type="PANTHER" id="PTHR24339:SF30">
    <property type="entry name" value="LATERAL MUSCLES SCARCER, ISOFORM B"/>
    <property type="match status" value="1"/>
</dbReference>
<feature type="region of interest" description="Disordered" evidence="7">
    <location>
        <begin position="333"/>
        <end position="357"/>
    </location>
</feature>
<keyword evidence="10" id="KW-1185">Reference proteome</keyword>
<feature type="DNA-binding region" description="Homeobox" evidence="5">
    <location>
        <begin position="175"/>
        <end position="234"/>
    </location>
</feature>
<accession>A0AAN8XLR7</accession>
<dbReference type="AlphaFoldDB" id="A0AAN8XLR7"/>
<dbReference type="PRINTS" id="PR00024">
    <property type="entry name" value="HOMEOBOX"/>
</dbReference>
<dbReference type="Pfam" id="PF00046">
    <property type="entry name" value="Homeodomain"/>
    <property type="match status" value="1"/>
</dbReference>
<feature type="region of interest" description="Disordered" evidence="7">
    <location>
        <begin position="21"/>
        <end position="182"/>
    </location>
</feature>
<keyword evidence="4 5" id="KW-0539">Nucleus</keyword>
<name>A0AAN8XLR7_HALRR</name>
<dbReference type="PROSITE" id="PS50071">
    <property type="entry name" value="HOMEOBOX_2"/>
    <property type="match status" value="1"/>
</dbReference>
<evidence type="ECO:0000256" key="7">
    <source>
        <dbReference type="SAM" id="MobiDB-lite"/>
    </source>
</evidence>
<dbReference type="InterPro" id="IPR009057">
    <property type="entry name" value="Homeodomain-like_sf"/>
</dbReference>
<evidence type="ECO:0000256" key="4">
    <source>
        <dbReference type="ARBA" id="ARBA00023242"/>
    </source>
</evidence>
<evidence type="ECO:0000256" key="6">
    <source>
        <dbReference type="RuleBase" id="RU000682"/>
    </source>
</evidence>
<keyword evidence="2 5" id="KW-0238">DNA-binding</keyword>
<dbReference type="InterPro" id="IPR050877">
    <property type="entry name" value="EMX-VAX-Noto_Homeobox_TFs"/>
</dbReference>
<dbReference type="GO" id="GO:0000978">
    <property type="term" value="F:RNA polymerase II cis-regulatory region sequence-specific DNA binding"/>
    <property type="evidence" value="ECO:0007669"/>
    <property type="project" value="TreeGrafter"/>
</dbReference>
<evidence type="ECO:0000313" key="10">
    <source>
        <dbReference type="Proteomes" id="UP001381693"/>
    </source>
</evidence>
<reference evidence="9 10" key="1">
    <citation type="submission" date="2023-11" db="EMBL/GenBank/DDBJ databases">
        <title>Halocaridina rubra genome assembly.</title>
        <authorList>
            <person name="Smith C."/>
        </authorList>
    </citation>
    <scope>NUCLEOTIDE SEQUENCE [LARGE SCALE GENOMIC DNA]</scope>
    <source>
        <strain evidence="9">EP-1</strain>
        <tissue evidence="9">Whole</tissue>
    </source>
</reference>
<dbReference type="SUPFAM" id="SSF46689">
    <property type="entry name" value="Homeodomain-like"/>
    <property type="match status" value="1"/>
</dbReference>
<sequence>MSSPQAKLTVTSDSFSIESLLASRRPSTHPPSTVTSSVVTSQMGTSPMVSSPGPPLQTLLPTILPDAMCGLKSPRLRGPSPQPSDLSPLFLTNFRAKSEPPKDVTAKAEGETTTGDDDLDDEDMEDELRDDCGDVVVDDGRSSHSMEGEGGVSTSSLTEPQHNDAEDTRSSEERKKRPRTAFTASQIKSLEQEFEKNKYLSVSKRLQLSKQLKLTETQIKIWFQNRRTKWKRKYTNDLELMAQQYYSALGILSPRPMVVGDRLWLFNYHVGHPNQHTVGFHGNSLPVPSPLPTHGLPHIPGHCLPSLPLPSSLVSSHADRPIIHPNPINPLADRHVIGGSSNLPPTSVSPVGPASLSSLPSSVYPQGSTNHLSALSSLHNSIGNLGIPTQQENRSGL</sequence>
<feature type="compositionally biased region" description="Low complexity" evidence="7">
    <location>
        <begin position="56"/>
        <end position="65"/>
    </location>
</feature>
<dbReference type="GO" id="GO:0007420">
    <property type="term" value="P:brain development"/>
    <property type="evidence" value="ECO:0007669"/>
    <property type="project" value="TreeGrafter"/>
</dbReference>
<comment type="caution">
    <text evidence="9">The sequence shown here is derived from an EMBL/GenBank/DDBJ whole genome shotgun (WGS) entry which is preliminary data.</text>
</comment>
<feature type="compositionally biased region" description="Low complexity" evidence="7">
    <location>
        <begin position="30"/>
        <end position="41"/>
    </location>
</feature>
<dbReference type="InterPro" id="IPR020479">
    <property type="entry name" value="HD_metazoa"/>
</dbReference>
<evidence type="ECO:0000259" key="8">
    <source>
        <dbReference type="PROSITE" id="PS50071"/>
    </source>
</evidence>
<dbReference type="PANTHER" id="PTHR24339">
    <property type="entry name" value="HOMEOBOX PROTEIN EMX-RELATED"/>
    <property type="match status" value="1"/>
</dbReference>
<evidence type="ECO:0000256" key="3">
    <source>
        <dbReference type="ARBA" id="ARBA00023155"/>
    </source>
</evidence>
<dbReference type="InterPro" id="IPR017970">
    <property type="entry name" value="Homeobox_CS"/>
</dbReference>
<feature type="compositionally biased region" description="Basic and acidic residues" evidence="7">
    <location>
        <begin position="161"/>
        <end position="175"/>
    </location>
</feature>
<evidence type="ECO:0000256" key="5">
    <source>
        <dbReference type="PROSITE-ProRule" id="PRU00108"/>
    </source>
</evidence>
<feature type="compositionally biased region" description="Basic and acidic residues" evidence="7">
    <location>
        <begin position="138"/>
        <end position="147"/>
    </location>
</feature>
<dbReference type="Proteomes" id="UP001381693">
    <property type="component" value="Unassembled WGS sequence"/>
</dbReference>
<dbReference type="SMART" id="SM00389">
    <property type="entry name" value="HOX"/>
    <property type="match status" value="1"/>
</dbReference>
<evidence type="ECO:0000256" key="2">
    <source>
        <dbReference type="ARBA" id="ARBA00023125"/>
    </source>
</evidence>
<organism evidence="9 10">
    <name type="scientific">Halocaridina rubra</name>
    <name type="common">Hawaiian red shrimp</name>
    <dbReference type="NCBI Taxonomy" id="373956"/>
    <lineage>
        <taxon>Eukaryota</taxon>
        <taxon>Metazoa</taxon>
        <taxon>Ecdysozoa</taxon>
        <taxon>Arthropoda</taxon>
        <taxon>Crustacea</taxon>
        <taxon>Multicrustacea</taxon>
        <taxon>Malacostraca</taxon>
        <taxon>Eumalacostraca</taxon>
        <taxon>Eucarida</taxon>
        <taxon>Decapoda</taxon>
        <taxon>Pleocyemata</taxon>
        <taxon>Caridea</taxon>
        <taxon>Atyoidea</taxon>
        <taxon>Atyidae</taxon>
        <taxon>Halocaridina</taxon>
    </lineage>
</organism>
<proteinExistence type="predicted"/>
<dbReference type="EMBL" id="JAXCGZ010005878">
    <property type="protein sequence ID" value="KAK7080524.1"/>
    <property type="molecule type" value="Genomic_DNA"/>
</dbReference>
<evidence type="ECO:0000256" key="1">
    <source>
        <dbReference type="ARBA" id="ARBA00004123"/>
    </source>
</evidence>
<feature type="domain" description="Homeobox" evidence="8">
    <location>
        <begin position="173"/>
        <end position="233"/>
    </location>
</feature>
<dbReference type="CDD" id="cd00086">
    <property type="entry name" value="homeodomain"/>
    <property type="match status" value="1"/>
</dbReference>
<dbReference type="GO" id="GO:0030182">
    <property type="term" value="P:neuron differentiation"/>
    <property type="evidence" value="ECO:0007669"/>
    <property type="project" value="TreeGrafter"/>
</dbReference>
<protein>
    <recommendedName>
        <fullName evidence="8">Homeobox domain-containing protein</fullName>
    </recommendedName>
</protein>
<feature type="compositionally biased region" description="Acidic residues" evidence="7">
    <location>
        <begin position="114"/>
        <end position="129"/>
    </location>
</feature>